<dbReference type="PANTHER" id="PTHR11360:SF240">
    <property type="entry name" value="MONOCARBOXYLATE TRANSPORTER (EUROFUNG)-RELATED"/>
    <property type="match status" value="1"/>
</dbReference>
<comment type="caution">
    <text evidence="5">The sequence shown here is derived from an EMBL/GenBank/DDBJ whole genome shotgun (WGS) entry which is preliminary data.</text>
</comment>
<keyword evidence="3" id="KW-1133">Transmembrane helix</keyword>
<dbReference type="InterPro" id="IPR011701">
    <property type="entry name" value="MFS"/>
</dbReference>
<feature type="transmembrane region" description="Helical" evidence="3">
    <location>
        <begin position="82"/>
        <end position="104"/>
    </location>
</feature>
<dbReference type="InterPro" id="IPR036259">
    <property type="entry name" value="MFS_trans_sf"/>
</dbReference>
<keyword evidence="6" id="KW-1185">Reference proteome</keyword>
<accession>A0ABQ8GP87</accession>
<evidence type="ECO:0000313" key="6">
    <source>
        <dbReference type="Proteomes" id="UP000774617"/>
    </source>
</evidence>
<evidence type="ECO:0000313" key="5">
    <source>
        <dbReference type="EMBL" id="KAH7061577.1"/>
    </source>
</evidence>
<protein>
    <submittedName>
        <fullName evidence="5">Major facilitator superfamily domain-containing protein</fullName>
    </submittedName>
</protein>
<proteinExistence type="inferred from homology"/>
<dbReference type="InterPro" id="IPR050327">
    <property type="entry name" value="Proton-linked_MCT"/>
</dbReference>
<feature type="transmembrane region" description="Helical" evidence="3">
    <location>
        <begin position="199"/>
        <end position="223"/>
    </location>
</feature>
<evidence type="ECO:0000256" key="2">
    <source>
        <dbReference type="ARBA" id="ARBA00006727"/>
    </source>
</evidence>
<evidence type="ECO:0000256" key="1">
    <source>
        <dbReference type="ARBA" id="ARBA00004141"/>
    </source>
</evidence>
<comment type="subcellular location">
    <subcellularLocation>
        <location evidence="1">Membrane</location>
        <topology evidence="1">Multi-pass membrane protein</topology>
    </subcellularLocation>
</comment>
<keyword evidence="3" id="KW-0472">Membrane</keyword>
<feature type="transmembrane region" description="Helical" evidence="3">
    <location>
        <begin position="370"/>
        <end position="393"/>
    </location>
</feature>
<dbReference type="Pfam" id="PF07690">
    <property type="entry name" value="MFS_1"/>
    <property type="match status" value="1"/>
</dbReference>
<dbReference type="PROSITE" id="PS50850">
    <property type="entry name" value="MFS"/>
    <property type="match status" value="1"/>
</dbReference>
<evidence type="ECO:0000259" key="4">
    <source>
        <dbReference type="PROSITE" id="PS50850"/>
    </source>
</evidence>
<feature type="transmembrane region" description="Helical" evidence="3">
    <location>
        <begin position="41"/>
        <end position="70"/>
    </location>
</feature>
<evidence type="ECO:0000256" key="3">
    <source>
        <dbReference type="SAM" id="Phobius"/>
    </source>
</evidence>
<feature type="transmembrane region" description="Helical" evidence="3">
    <location>
        <begin position="431"/>
        <end position="456"/>
    </location>
</feature>
<gene>
    <name evidence="5" type="ORF">B0J12DRAFT_695720</name>
</gene>
<organism evidence="5 6">
    <name type="scientific">Macrophomina phaseolina</name>
    <dbReference type="NCBI Taxonomy" id="35725"/>
    <lineage>
        <taxon>Eukaryota</taxon>
        <taxon>Fungi</taxon>
        <taxon>Dikarya</taxon>
        <taxon>Ascomycota</taxon>
        <taxon>Pezizomycotina</taxon>
        <taxon>Dothideomycetes</taxon>
        <taxon>Dothideomycetes incertae sedis</taxon>
        <taxon>Botryosphaeriales</taxon>
        <taxon>Botryosphaeriaceae</taxon>
        <taxon>Macrophomina</taxon>
    </lineage>
</organism>
<feature type="transmembrane region" description="Helical" evidence="3">
    <location>
        <begin position="276"/>
        <end position="298"/>
    </location>
</feature>
<name>A0ABQ8GP87_9PEZI</name>
<dbReference type="Proteomes" id="UP000774617">
    <property type="component" value="Unassembled WGS sequence"/>
</dbReference>
<dbReference type="PANTHER" id="PTHR11360">
    <property type="entry name" value="MONOCARBOXYLATE TRANSPORTER"/>
    <property type="match status" value="1"/>
</dbReference>
<comment type="similarity">
    <text evidence="2">Belongs to the major facilitator superfamily. Monocarboxylate porter (TC 2.A.1.13) family.</text>
</comment>
<reference evidence="5 6" key="1">
    <citation type="journal article" date="2021" name="Nat. Commun.">
        <title>Genetic determinants of endophytism in the Arabidopsis root mycobiome.</title>
        <authorList>
            <person name="Mesny F."/>
            <person name="Miyauchi S."/>
            <person name="Thiergart T."/>
            <person name="Pickel B."/>
            <person name="Atanasova L."/>
            <person name="Karlsson M."/>
            <person name="Huettel B."/>
            <person name="Barry K.W."/>
            <person name="Haridas S."/>
            <person name="Chen C."/>
            <person name="Bauer D."/>
            <person name="Andreopoulos W."/>
            <person name="Pangilinan J."/>
            <person name="LaButti K."/>
            <person name="Riley R."/>
            <person name="Lipzen A."/>
            <person name="Clum A."/>
            <person name="Drula E."/>
            <person name="Henrissat B."/>
            <person name="Kohler A."/>
            <person name="Grigoriev I.V."/>
            <person name="Martin F.M."/>
            <person name="Hacquard S."/>
        </authorList>
    </citation>
    <scope>NUCLEOTIDE SEQUENCE [LARGE SCALE GENOMIC DNA]</scope>
    <source>
        <strain evidence="5 6">MPI-SDFR-AT-0080</strain>
    </source>
</reference>
<feature type="transmembrane region" description="Helical" evidence="3">
    <location>
        <begin position="339"/>
        <end position="358"/>
    </location>
</feature>
<dbReference type="SUPFAM" id="SSF103473">
    <property type="entry name" value="MFS general substrate transporter"/>
    <property type="match status" value="1"/>
</dbReference>
<dbReference type="InterPro" id="IPR020846">
    <property type="entry name" value="MFS_dom"/>
</dbReference>
<dbReference type="Gene3D" id="1.20.1250.20">
    <property type="entry name" value="MFS general substrate transporter like domains"/>
    <property type="match status" value="2"/>
</dbReference>
<feature type="transmembrane region" description="Helical" evidence="3">
    <location>
        <begin position="405"/>
        <end position="425"/>
    </location>
</feature>
<keyword evidence="3" id="KW-0812">Transmembrane</keyword>
<sequence>MQGAEIEAVADPAATEATPVDAFETSSYAGEPDYPEGGLSAWLVVFGAWCAMIPSMGLLNTIGVLQAWVAEHELKHYSESNVGWIFSTYAFFLYIGGAQIGSVFDRYGAKPLIIPGSIGMVASTMCMSVSKGAYLVLYTCQCPSIVQYAASDKTQPSDPTRPEYYQFLLSFGVLGGLSASLLFTPAVSAVGHWFCKRRALATGIACTAGGSGGIAFPFIILYLAPSIGFAWAMRIIGFINAGMCLCACLLLRTRIPPSPHAGAAIDVRALWRDAPYAATTLAIFLVEFAVFIPLTYVSSYALRAGVAPQHAYRLIALLNVGSVPGRALPGYVADRFGRFNVMIATACVCALVVLALWLPAGASEASITAFAVLFGFWSGAAISLTPVCVAQVCRIEDYGKRNGTTFSLASFAALVGIPVAGAILGAEGAEYTGLIVFGGAMYAAAAAAFVVARAIAGPKSWRALF</sequence>
<feature type="domain" description="Major facilitator superfamily (MFS) profile" evidence="4">
    <location>
        <begin position="41"/>
        <end position="456"/>
    </location>
</feature>
<feature type="transmembrane region" description="Helical" evidence="3">
    <location>
        <begin position="164"/>
        <end position="187"/>
    </location>
</feature>
<feature type="transmembrane region" description="Helical" evidence="3">
    <location>
        <begin position="229"/>
        <end position="251"/>
    </location>
</feature>
<dbReference type="EMBL" id="JAGTJR010000004">
    <property type="protein sequence ID" value="KAH7061577.1"/>
    <property type="molecule type" value="Genomic_DNA"/>
</dbReference>